<name>A1ZE19_MICM2</name>
<organism evidence="1 2">
    <name type="scientific">Microscilla marina ATCC 23134</name>
    <dbReference type="NCBI Taxonomy" id="313606"/>
    <lineage>
        <taxon>Bacteria</taxon>
        <taxon>Pseudomonadati</taxon>
        <taxon>Bacteroidota</taxon>
        <taxon>Cytophagia</taxon>
        <taxon>Cytophagales</taxon>
        <taxon>Microscillaceae</taxon>
        <taxon>Microscilla</taxon>
    </lineage>
</organism>
<dbReference type="InterPro" id="IPR038695">
    <property type="entry name" value="Saro_0823-like_sf"/>
</dbReference>
<gene>
    <name evidence="1" type="ORF">M23134_04160</name>
</gene>
<evidence type="ECO:0008006" key="3">
    <source>
        <dbReference type="Google" id="ProtNLM"/>
    </source>
</evidence>
<accession>A1ZE19</accession>
<dbReference type="eggNOG" id="COG1430">
    <property type="taxonomic scope" value="Bacteria"/>
</dbReference>
<dbReference type="EMBL" id="AAWS01000003">
    <property type="protein sequence ID" value="EAY31327.1"/>
    <property type="molecule type" value="Genomic_DNA"/>
</dbReference>
<dbReference type="PANTHER" id="PTHR37953:SF1">
    <property type="entry name" value="UPF0127 PROTEIN MJ1496"/>
    <property type="match status" value="1"/>
</dbReference>
<dbReference type="Gene3D" id="2.60.120.1140">
    <property type="entry name" value="Protein of unknown function DUF192"/>
    <property type="match status" value="1"/>
</dbReference>
<keyword evidence="2" id="KW-1185">Reference proteome</keyword>
<evidence type="ECO:0000313" key="2">
    <source>
        <dbReference type="Proteomes" id="UP000004095"/>
    </source>
</evidence>
<proteinExistence type="predicted"/>
<dbReference type="PANTHER" id="PTHR37953">
    <property type="entry name" value="UPF0127 PROTEIN MJ1496"/>
    <property type="match status" value="1"/>
</dbReference>
<dbReference type="InterPro" id="IPR027417">
    <property type="entry name" value="P-loop_NTPase"/>
</dbReference>
<sequence>MWITPLKPTNLKILSNHHQEQPIVELDIDGKMHRLLVADHPYAWQQGLMHYRELTQADGMLFIFPVKDYHSFWNQNTFMDLDIYWVADHTIVGTAFLPSIEKTGKVVSVASPEPVEWVIEVVRK</sequence>
<evidence type="ECO:0000313" key="1">
    <source>
        <dbReference type="EMBL" id="EAY31327.1"/>
    </source>
</evidence>
<dbReference type="Proteomes" id="UP000004095">
    <property type="component" value="Unassembled WGS sequence"/>
</dbReference>
<dbReference type="AlphaFoldDB" id="A1ZE19"/>
<dbReference type="Pfam" id="PF02643">
    <property type="entry name" value="DUF192"/>
    <property type="match status" value="1"/>
</dbReference>
<protein>
    <recommendedName>
        <fullName evidence="3">DUF192 domain-containing protein</fullName>
    </recommendedName>
</protein>
<dbReference type="InterPro" id="IPR003795">
    <property type="entry name" value="DUF192"/>
</dbReference>
<dbReference type="SUPFAM" id="SSF52540">
    <property type="entry name" value="P-loop containing nucleoside triphosphate hydrolases"/>
    <property type="match status" value="1"/>
</dbReference>
<comment type="caution">
    <text evidence="1">The sequence shown here is derived from an EMBL/GenBank/DDBJ whole genome shotgun (WGS) entry which is preliminary data.</text>
</comment>
<reference evidence="1 2" key="1">
    <citation type="submission" date="2007-01" db="EMBL/GenBank/DDBJ databases">
        <authorList>
            <person name="Haygood M."/>
            <person name="Podell S."/>
            <person name="Anderson C."/>
            <person name="Hopkinson B."/>
            <person name="Roe K."/>
            <person name="Barbeau K."/>
            <person name="Gaasterland T."/>
            <person name="Ferriera S."/>
            <person name="Johnson J."/>
            <person name="Kravitz S."/>
            <person name="Beeson K."/>
            <person name="Sutton G."/>
            <person name="Rogers Y.-H."/>
            <person name="Friedman R."/>
            <person name="Frazier M."/>
            <person name="Venter J.C."/>
        </authorList>
    </citation>
    <scope>NUCLEOTIDE SEQUENCE [LARGE SCALE GENOMIC DNA]</scope>
    <source>
        <strain evidence="1 2">ATCC 23134</strain>
    </source>
</reference>